<name>A0ABY6ZAT9_9BACL</name>
<dbReference type="RefSeq" id="WP_268003870.1">
    <property type="nucleotide sequence ID" value="NZ_CP104067.1"/>
</dbReference>
<accession>A0ABY6ZAT9</accession>
<proteinExistence type="predicted"/>
<organism evidence="1 2">
    <name type="scientific">Alicyclobacillus fastidiosus</name>
    <dbReference type="NCBI Taxonomy" id="392011"/>
    <lineage>
        <taxon>Bacteria</taxon>
        <taxon>Bacillati</taxon>
        <taxon>Bacillota</taxon>
        <taxon>Bacilli</taxon>
        <taxon>Bacillales</taxon>
        <taxon>Alicyclobacillaceae</taxon>
        <taxon>Alicyclobacillus</taxon>
    </lineage>
</organism>
<dbReference type="EMBL" id="CP104067">
    <property type="protein sequence ID" value="WAH39972.1"/>
    <property type="molecule type" value="Genomic_DNA"/>
</dbReference>
<protein>
    <submittedName>
        <fullName evidence="1">Uncharacterized protein</fullName>
    </submittedName>
</protein>
<reference evidence="1" key="1">
    <citation type="submission" date="2022-08" db="EMBL/GenBank/DDBJ databases">
        <title>Alicyclobacillus fastidiosus DSM 17978, complete genome.</title>
        <authorList>
            <person name="Wang Q."/>
            <person name="Cai R."/>
            <person name="Wang Z."/>
        </authorList>
    </citation>
    <scope>NUCLEOTIDE SEQUENCE</scope>
    <source>
        <strain evidence="1">DSM 17978</strain>
    </source>
</reference>
<dbReference type="Proteomes" id="UP001164761">
    <property type="component" value="Chromosome"/>
</dbReference>
<keyword evidence="2" id="KW-1185">Reference proteome</keyword>
<gene>
    <name evidence="1" type="ORF">NZD89_16385</name>
</gene>
<sequence length="95" mass="11171">MFDRFQNVNISITDHSFLRTIPLGNVDAFLRSRGWKVSAEQNLMIYRDPISRRTIELSRNEDFDYSGRLQAALETMQEIFQYNQLVLVEKILGTQ</sequence>
<evidence type="ECO:0000313" key="1">
    <source>
        <dbReference type="EMBL" id="WAH39972.1"/>
    </source>
</evidence>
<evidence type="ECO:0000313" key="2">
    <source>
        <dbReference type="Proteomes" id="UP001164761"/>
    </source>
</evidence>